<dbReference type="Pfam" id="PF00440">
    <property type="entry name" value="TetR_N"/>
    <property type="match status" value="1"/>
</dbReference>
<evidence type="ECO:0000256" key="1">
    <source>
        <dbReference type="ARBA" id="ARBA00023125"/>
    </source>
</evidence>
<keyword evidence="1 2" id="KW-0238">DNA-binding</keyword>
<dbReference type="PANTHER" id="PTHR30055">
    <property type="entry name" value="HTH-TYPE TRANSCRIPTIONAL REGULATOR RUTR"/>
    <property type="match status" value="1"/>
</dbReference>
<proteinExistence type="predicted"/>
<organism evidence="4 5">
    <name type="scientific">Corynebacterium breve</name>
    <dbReference type="NCBI Taxonomy" id="3049799"/>
    <lineage>
        <taxon>Bacteria</taxon>
        <taxon>Bacillati</taxon>
        <taxon>Actinomycetota</taxon>
        <taxon>Actinomycetes</taxon>
        <taxon>Mycobacteriales</taxon>
        <taxon>Corynebacteriaceae</taxon>
        <taxon>Corynebacterium</taxon>
    </lineage>
</organism>
<dbReference type="InterPro" id="IPR041490">
    <property type="entry name" value="KstR2_TetR_C"/>
</dbReference>
<dbReference type="Pfam" id="PF17932">
    <property type="entry name" value="TetR_C_24"/>
    <property type="match status" value="1"/>
</dbReference>
<keyword evidence="5" id="KW-1185">Reference proteome</keyword>
<sequence>MTSRKEAKDKRRRELLEAAAEIMANKGFHQARLSDVGAAVGISGPALYRYFSSKEDLLAEMLIDISIRLVDGAREIVEKHQGSEGEEADPVQVLQALVDFHVEIAVTEPNLIRVQQREINNLDGNSAEKVKSLQRTYLGIWTDLLLSARPSLGRKAARLRTQFAAGLVNSSRFVIHWSGPDLIREHAGVMAMGALLAD</sequence>
<dbReference type="RefSeq" id="WP_284825895.1">
    <property type="nucleotide sequence ID" value="NZ_CP126969.1"/>
</dbReference>
<dbReference type="InterPro" id="IPR009057">
    <property type="entry name" value="Homeodomain-like_sf"/>
</dbReference>
<accession>A0ABY8VJI6</accession>
<dbReference type="PRINTS" id="PR00455">
    <property type="entry name" value="HTHTETR"/>
</dbReference>
<evidence type="ECO:0000259" key="3">
    <source>
        <dbReference type="PROSITE" id="PS50977"/>
    </source>
</evidence>
<dbReference type="InterPro" id="IPR001647">
    <property type="entry name" value="HTH_TetR"/>
</dbReference>
<name>A0ABY8VJI6_9CORY</name>
<dbReference type="EMBL" id="CP126969">
    <property type="protein sequence ID" value="WIM68388.1"/>
    <property type="molecule type" value="Genomic_DNA"/>
</dbReference>
<dbReference type="Gene3D" id="1.10.357.10">
    <property type="entry name" value="Tetracycline Repressor, domain 2"/>
    <property type="match status" value="1"/>
</dbReference>
<evidence type="ECO:0000313" key="5">
    <source>
        <dbReference type="Proteomes" id="UP001225598"/>
    </source>
</evidence>
<protein>
    <submittedName>
        <fullName evidence="4">TetR/AcrR family transcriptional regulator</fullName>
    </submittedName>
</protein>
<dbReference type="PANTHER" id="PTHR30055:SF237">
    <property type="entry name" value="TRANSCRIPTIONAL REPRESSOR MCE3R"/>
    <property type="match status" value="1"/>
</dbReference>
<feature type="DNA-binding region" description="H-T-H motif" evidence="2">
    <location>
        <begin position="32"/>
        <end position="51"/>
    </location>
</feature>
<dbReference type="InterPro" id="IPR036271">
    <property type="entry name" value="Tet_transcr_reg_TetR-rel_C_sf"/>
</dbReference>
<dbReference type="Gene3D" id="1.10.10.60">
    <property type="entry name" value="Homeodomain-like"/>
    <property type="match status" value="1"/>
</dbReference>
<dbReference type="Proteomes" id="UP001225598">
    <property type="component" value="Chromosome"/>
</dbReference>
<reference evidence="4 5" key="1">
    <citation type="submission" date="2023-05" db="EMBL/GenBank/DDBJ databases">
        <title>Corynebacterium suedekumii sp. nov. and Corynebacterium breve sp. nov. isolated from raw cow's milk.</title>
        <authorList>
            <person name="Baer M.K."/>
            <person name="Mehl L."/>
            <person name="Hellmuth R."/>
            <person name="Marke G."/>
            <person name="Lipski A."/>
        </authorList>
    </citation>
    <scope>NUCLEOTIDE SEQUENCE [LARGE SCALE GENOMIC DNA]</scope>
    <source>
        <strain evidence="4 5">R4</strain>
    </source>
</reference>
<dbReference type="PROSITE" id="PS50977">
    <property type="entry name" value="HTH_TETR_2"/>
    <property type="match status" value="1"/>
</dbReference>
<evidence type="ECO:0000256" key="2">
    <source>
        <dbReference type="PROSITE-ProRule" id="PRU00335"/>
    </source>
</evidence>
<dbReference type="InterPro" id="IPR050109">
    <property type="entry name" value="HTH-type_TetR-like_transc_reg"/>
</dbReference>
<gene>
    <name evidence="4" type="ORF">QP027_03045</name>
</gene>
<dbReference type="SUPFAM" id="SSF46689">
    <property type="entry name" value="Homeodomain-like"/>
    <property type="match status" value="1"/>
</dbReference>
<feature type="domain" description="HTH tetR-type" evidence="3">
    <location>
        <begin position="9"/>
        <end position="69"/>
    </location>
</feature>
<dbReference type="SUPFAM" id="SSF48498">
    <property type="entry name" value="Tetracyclin repressor-like, C-terminal domain"/>
    <property type="match status" value="1"/>
</dbReference>
<evidence type="ECO:0000313" key="4">
    <source>
        <dbReference type="EMBL" id="WIM68388.1"/>
    </source>
</evidence>